<evidence type="ECO:0000313" key="2">
    <source>
        <dbReference type="EMBL" id="CAI0444954.1"/>
    </source>
</evidence>
<name>A0AAV0MDY5_9ROSI</name>
<proteinExistence type="predicted"/>
<evidence type="ECO:0000313" key="3">
    <source>
        <dbReference type="Proteomes" id="UP001154282"/>
    </source>
</evidence>
<protein>
    <submittedName>
        <fullName evidence="2">Uncharacterized protein</fullName>
    </submittedName>
</protein>
<evidence type="ECO:0000256" key="1">
    <source>
        <dbReference type="SAM" id="MobiDB-lite"/>
    </source>
</evidence>
<reference evidence="2" key="1">
    <citation type="submission" date="2022-08" db="EMBL/GenBank/DDBJ databases">
        <authorList>
            <person name="Gutierrez-Valencia J."/>
        </authorList>
    </citation>
    <scope>NUCLEOTIDE SEQUENCE</scope>
</reference>
<comment type="caution">
    <text evidence="2">The sequence shown here is derived from an EMBL/GenBank/DDBJ whole genome shotgun (WGS) entry which is preliminary data.</text>
</comment>
<feature type="region of interest" description="Disordered" evidence="1">
    <location>
        <begin position="85"/>
        <end position="119"/>
    </location>
</feature>
<gene>
    <name evidence="2" type="ORF">LITE_LOCUS28332</name>
</gene>
<dbReference type="Proteomes" id="UP001154282">
    <property type="component" value="Unassembled WGS sequence"/>
</dbReference>
<organism evidence="2 3">
    <name type="scientific">Linum tenue</name>
    <dbReference type="NCBI Taxonomy" id="586396"/>
    <lineage>
        <taxon>Eukaryota</taxon>
        <taxon>Viridiplantae</taxon>
        <taxon>Streptophyta</taxon>
        <taxon>Embryophyta</taxon>
        <taxon>Tracheophyta</taxon>
        <taxon>Spermatophyta</taxon>
        <taxon>Magnoliopsida</taxon>
        <taxon>eudicotyledons</taxon>
        <taxon>Gunneridae</taxon>
        <taxon>Pentapetalae</taxon>
        <taxon>rosids</taxon>
        <taxon>fabids</taxon>
        <taxon>Malpighiales</taxon>
        <taxon>Linaceae</taxon>
        <taxon>Linum</taxon>
    </lineage>
</organism>
<dbReference type="AlphaFoldDB" id="A0AAV0MDY5"/>
<sequence>MATTTGSKPLPKSTTRRTELISAARHRTLHQRPQHRRFLRSVLSSLHNNNSIYFSLLFYCFHHHRHSVGVELWVGLRRDPRRNWGATGPANSLGRAVGQPSNLRFPTRPSPRRRRRLHPLGPVLIHPRTRQQRFPQQLLPPRVLSLQPHLHRRAVRRRSGQPIQGAAPEVIRCRSEENRRVCIGPDWMRSFRDPSVRY</sequence>
<dbReference type="EMBL" id="CAMGYJ010000007">
    <property type="protein sequence ID" value="CAI0444954.1"/>
    <property type="molecule type" value="Genomic_DNA"/>
</dbReference>
<keyword evidence="3" id="KW-1185">Reference proteome</keyword>
<accession>A0AAV0MDY5</accession>